<evidence type="ECO:0000313" key="2">
    <source>
        <dbReference type="Proteomes" id="UP000504636"/>
    </source>
</evidence>
<evidence type="ECO:0000313" key="1">
    <source>
        <dbReference type="EMBL" id="KAF2802170.1"/>
    </source>
</evidence>
<dbReference type="GeneID" id="54463450"/>
<reference evidence="1 3" key="1">
    <citation type="journal article" date="2020" name="Stud. Mycol.">
        <title>101 Dothideomycetes genomes: a test case for predicting lifestyles and emergence of pathogens.</title>
        <authorList>
            <person name="Haridas S."/>
            <person name="Albert R."/>
            <person name="Binder M."/>
            <person name="Bloem J."/>
            <person name="Labutti K."/>
            <person name="Salamov A."/>
            <person name="Andreopoulos B."/>
            <person name="Baker S."/>
            <person name="Barry K."/>
            <person name="Bills G."/>
            <person name="Bluhm B."/>
            <person name="Cannon C."/>
            <person name="Castanera R."/>
            <person name="Culley D."/>
            <person name="Daum C."/>
            <person name="Ezra D."/>
            <person name="Gonzalez J."/>
            <person name="Henrissat B."/>
            <person name="Kuo A."/>
            <person name="Liang C."/>
            <person name="Lipzen A."/>
            <person name="Lutzoni F."/>
            <person name="Magnuson J."/>
            <person name="Mondo S."/>
            <person name="Nolan M."/>
            <person name="Ohm R."/>
            <person name="Pangilinan J."/>
            <person name="Park H.-J."/>
            <person name="Ramirez L."/>
            <person name="Alfaro M."/>
            <person name="Sun H."/>
            <person name="Tritt A."/>
            <person name="Yoshinaga Y."/>
            <person name="Zwiers L.-H."/>
            <person name="Turgeon B."/>
            <person name="Goodwin S."/>
            <person name="Spatafora J."/>
            <person name="Crous P."/>
            <person name="Grigoriev I."/>
        </authorList>
    </citation>
    <scope>NUCLEOTIDE SEQUENCE</scope>
    <source>
        <strain evidence="1 3">CBS 304.34</strain>
    </source>
</reference>
<reference evidence="3" key="2">
    <citation type="submission" date="2020-04" db="EMBL/GenBank/DDBJ databases">
        <authorList>
            <consortium name="NCBI Genome Project"/>
        </authorList>
    </citation>
    <scope>NUCLEOTIDE SEQUENCE</scope>
    <source>
        <strain evidence="3">CBS 304.34</strain>
    </source>
</reference>
<dbReference type="Proteomes" id="UP000504636">
    <property type="component" value="Unplaced"/>
</dbReference>
<dbReference type="EMBL" id="MU003725">
    <property type="protein sequence ID" value="KAF2802170.1"/>
    <property type="molecule type" value="Genomic_DNA"/>
</dbReference>
<evidence type="ECO:0000313" key="3">
    <source>
        <dbReference type="RefSeq" id="XP_033569134.1"/>
    </source>
</evidence>
<dbReference type="AlphaFoldDB" id="A0A6A6Y0J5"/>
<sequence>MIEDDKGLNFLFTGTIPQLPRDFTSGGYGTRMSVYLDLFGGYHSVGRSLSEVHEDGKASAMSSGGFYCYLEYLRNPFQSDIQCGMIHVGRGSIQLEGRNYSRVHDGNDKPLERKAPKAIAKPRARALVEENISLKCWYEQWDDSAPDSIWHINPAFRLDLGWHGNEGAWPGINMKRESLDPRASL</sequence>
<protein>
    <submittedName>
        <fullName evidence="1 3">Uncharacterized protein</fullName>
    </submittedName>
</protein>
<reference evidence="3" key="3">
    <citation type="submission" date="2025-04" db="UniProtKB">
        <authorList>
            <consortium name="RefSeq"/>
        </authorList>
    </citation>
    <scope>IDENTIFICATION</scope>
    <source>
        <strain evidence="3">CBS 304.34</strain>
    </source>
</reference>
<gene>
    <name evidence="1 3" type="ORF">BDZ99DRAFT_483181</name>
</gene>
<dbReference type="OrthoDB" id="3344043at2759"/>
<name>A0A6A6Y0J5_9PEZI</name>
<proteinExistence type="predicted"/>
<keyword evidence="2" id="KW-1185">Reference proteome</keyword>
<dbReference type="RefSeq" id="XP_033569134.1">
    <property type="nucleotide sequence ID" value="XM_033722557.1"/>
</dbReference>
<organism evidence="1">
    <name type="scientific">Mytilinidion resinicola</name>
    <dbReference type="NCBI Taxonomy" id="574789"/>
    <lineage>
        <taxon>Eukaryota</taxon>
        <taxon>Fungi</taxon>
        <taxon>Dikarya</taxon>
        <taxon>Ascomycota</taxon>
        <taxon>Pezizomycotina</taxon>
        <taxon>Dothideomycetes</taxon>
        <taxon>Pleosporomycetidae</taxon>
        <taxon>Mytilinidiales</taxon>
        <taxon>Mytilinidiaceae</taxon>
        <taxon>Mytilinidion</taxon>
    </lineage>
</organism>
<accession>A0A6A6Y0J5</accession>